<proteinExistence type="evidence at transcript level"/>
<keyword evidence="4" id="KW-0372">Hormone</keyword>
<evidence type="ECO:0000256" key="4">
    <source>
        <dbReference type="ARBA" id="ARBA00022702"/>
    </source>
</evidence>
<keyword evidence="6" id="KW-0527">Neuropeptide</keyword>
<name>A0A109XKD1_PENIN</name>
<dbReference type="PANTHER" id="PTHR35981">
    <property type="entry name" value="ION TRANSPORT PEPTIDE, ISOFORM C"/>
    <property type="match status" value="1"/>
</dbReference>
<dbReference type="InterPro" id="IPR001262">
    <property type="entry name" value="Hyperglycemic2"/>
</dbReference>
<comment type="subcellular location">
    <subcellularLocation>
        <location evidence="1">Secreted</location>
    </subcellularLocation>
</comment>
<evidence type="ECO:0000256" key="2">
    <source>
        <dbReference type="ARBA" id="ARBA00005447"/>
    </source>
</evidence>
<keyword evidence="3" id="KW-0964">Secreted</keyword>
<dbReference type="PRINTS" id="PR00550">
    <property type="entry name" value="HYPRGLYCEMIC"/>
</dbReference>
<dbReference type="AlphaFoldDB" id="A0A109XKD1"/>
<evidence type="ECO:0000256" key="3">
    <source>
        <dbReference type="ARBA" id="ARBA00022525"/>
    </source>
</evidence>
<reference evidence="9" key="1">
    <citation type="submission" date="2015-08" db="EMBL/GenBank/DDBJ databases">
        <title>Studies on gonad inhibiting hormone (GIH) gene in the eyestalk neural tissues of Fenneropenaeus indicus.</title>
        <authorList>
            <person name="Reynold P."/>
            <person name="Vijayan K.K."/>
            <person name="Balasubramanian C.P."/>
        </authorList>
    </citation>
    <scope>NUCLEOTIDE SEQUENCE</scope>
    <source>
        <strain evidence="9">012 EKM 2010/12</strain>
        <tissue evidence="9">Eyestalk neural tissue</tissue>
    </source>
</reference>
<evidence type="ECO:0000313" key="9">
    <source>
        <dbReference type="EMBL" id="ALZ42078.1"/>
    </source>
</evidence>
<evidence type="ECO:0000256" key="5">
    <source>
        <dbReference type="ARBA" id="ARBA00023157"/>
    </source>
</evidence>
<gene>
    <name evidence="9" type="primary">gih</name>
</gene>
<dbReference type="InterPro" id="IPR018251">
    <property type="entry name" value="Crust_neurhormone_CS"/>
</dbReference>
<comment type="similarity">
    <text evidence="2">Belongs to the arthropod CHH/MIH/GIH/VIH hormone family.</text>
</comment>
<dbReference type="GO" id="GO:0005184">
    <property type="term" value="F:neuropeptide hormone activity"/>
    <property type="evidence" value="ECO:0007669"/>
    <property type="project" value="InterPro"/>
</dbReference>
<dbReference type="InterPro" id="IPR001166">
    <property type="entry name" value="Hyperglycemic"/>
</dbReference>
<dbReference type="GO" id="GO:0007218">
    <property type="term" value="P:neuropeptide signaling pathway"/>
    <property type="evidence" value="ECO:0007669"/>
    <property type="project" value="UniProtKB-KW"/>
</dbReference>
<dbReference type="PROSITE" id="PS01250">
    <property type="entry name" value="CHH_MIH_GIH"/>
    <property type="match status" value="1"/>
</dbReference>
<dbReference type="InterPro" id="IPR035957">
    <property type="entry name" value="Crust_neurohorm_sf"/>
</dbReference>
<dbReference type="GO" id="GO:0007623">
    <property type="term" value="P:circadian rhythm"/>
    <property type="evidence" value="ECO:0007669"/>
    <property type="project" value="TreeGrafter"/>
</dbReference>
<dbReference type="Gene3D" id="1.10.2010.10">
    <property type="entry name" value="Crustacean CHH/MIH/GIH neurohormone"/>
    <property type="match status" value="1"/>
</dbReference>
<dbReference type="SUPFAM" id="SSF81778">
    <property type="entry name" value="Crustacean CHH/MIH/GIH neurohormone"/>
    <property type="match status" value="1"/>
</dbReference>
<keyword evidence="8" id="KW-0732">Signal</keyword>
<accession>A0A109XKD1</accession>
<feature type="chain" id="PRO_5007141807" evidence="8">
    <location>
        <begin position="18"/>
        <end position="96"/>
    </location>
</feature>
<evidence type="ECO:0000256" key="1">
    <source>
        <dbReference type="ARBA" id="ARBA00004613"/>
    </source>
</evidence>
<keyword evidence="5 7" id="KW-1015">Disulfide bond</keyword>
<feature type="disulfide bond" evidence="7">
    <location>
        <begin position="24"/>
        <end position="61"/>
    </location>
</feature>
<dbReference type="GO" id="GO:0005576">
    <property type="term" value="C:extracellular region"/>
    <property type="evidence" value="ECO:0007669"/>
    <property type="project" value="UniProtKB-SubCell"/>
</dbReference>
<evidence type="ECO:0000256" key="8">
    <source>
        <dbReference type="SAM" id="SignalP"/>
    </source>
</evidence>
<evidence type="ECO:0000256" key="7">
    <source>
        <dbReference type="PIRSR" id="PIRSR631098-51"/>
    </source>
</evidence>
<feature type="disulfide bond" evidence="7">
    <location>
        <begin position="41"/>
        <end position="57"/>
    </location>
</feature>
<dbReference type="EMBL" id="KT373905">
    <property type="protein sequence ID" value="ALZ42078.1"/>
    <property type="molecule type" value="mRNA"/>
</dbReference>
<protein>
    <submittedName>
        <fullName evidence="9">Preprogonad inhibiting hormone</fullName>
    </submittedName>
</protein>
<evidence type="ECO:0000256" key="6">
    <source>
        <dbReference type="ARBA" id="ARBA00023320"/>
    </source>
</evidence>
<dbReference type="InterPro" id="IPR031098">
    <property type="entry name" value="Crust_neurohorm"/>
</dbReference>
<sequence precursor="true">MRTWLLLTIVAMGMSLANILDSNCRGAMGNRDMYRKVERVCEDCTNIYRLPQLDGLCRNRCFNNQWFLMCLHSAKREAELEHFRLWISILNAGRPW</sequence>
<feature type="disulfide bond" evidence="7">
    <location>
        <begin position="44"/>
        <end position="70"/>
    </location>
</feature>
<feature type="signal peptide" evidence="8">
    <location>
        <begin position="1"/>
        <end position="17"/>
    </location>
</feature>
<dbReference type="PRINTS" id="PR00549">
    <property type="entry name" value="HYPRGLYCEMC2"/>
</dbReference>
<organism evidence="9">
    <name type="scientific">Penaeus indicus</name>
    <name type="common">Indian white prawn</name>
    <name type="synonym">Fenneropenaeus indicus</name>
    <dbReference type="NCBI Taxonomy" id="29960"/>
    <lineage>
        <taxon>Eukaryota</taxon>
        <taxon>Metazoa</taxon>
        <taxon>Ecdysozoa</taxon>
        <taxon>Arthropoda</taxon>
        <taxon>Crustacea</taxon>
        <taxon>Multicrustacea</taxon>
        <taxon>Malacostraca</taxon>
        <taxon>Eumalacostraca</taxon>
        <taxon>Eucarida</taxon>
        <taxon>Decapoda</taxon>
        <taxon>Dendrobranchiata</taxon>
        <taxon>Penaeoidea</taxon>
        <taxon>Penaeidae</taxon>
        <taxon>Penaeus</taxon>
    </lineage>
</organism>
<dbReference type="PANTHER" id="PTHR35981:SF2">
    <property type="entry name" value="ION TRANSPORT PEPTIDE, ISOFORM C"/>
    <property type="match status" value="1"/>
</dbReference>
<dbReference type="Pfam" id="PF01147">
    <property type="entry name" value="Crust_neurohorm"/>
    <property type="match status" value="1"/>
</dbReference>